<dbReference type="AlphaFoldDB" id="A0A8I0G2B3"/>
<protein>
    <recommendedName>
        <fullName evidence="6">Lipoprotein</fullName>
    </recommendedName>
</protein>
<sequence length="186" mass="20667">MHRLRALAASLVLVLPLAGCWGGDDDPTPTPELTAPTKTPAASEGWNQLLRPERPRDVKSEEGLRAYVDYLVAVPTYAFAAQDPSSLADLGDAESCHLCVLAGDVGAFYAQEIHLYEERPTVRIMSLENPSENRFVVEAEIHSPPSRRFDPRSGELRGEEPAHTSGVRFEVEWVEGRWELTYHRAS</sequence>
<dbReference type="Proteomes" id="UP000659061">
    <property type="component" value="Unassembled WGS sequence"/>
</dbReference>
<accession>A0A8I0G2B3</accession>
<feature type="chain" id="PRO_5038445872" description="Lipoprotein" evidence="1">
    <location>
        <begin position="22"/>
        <end position="186"/>
    </location>
</feature>
<organism evidence="2 5">
    <name type="scientific">Aeromicrobium tamlense</name>
    <dbReference type="NCBI Taxonomy" id="375541"/>
    <lineage>
        <taxon>Bacteria</taxon>
        <taxon>Bacillati</taxon>
        <taxon>Actinomycetota</taxon>
        <taxon>Actinomycetes</taxon>
        <taxon>Propionibacteriales</taxon>
        <taxon>Nocardioidaceae</taxon>
        <taxon>Aeromicrobium</taxon>
    </lineage>
</organism>
<evidence type="ECO:0000256" key="1">
    <source>
        <dbReference type="SAM" id="SignalP"/>
    </source>
</evidence>
<dbReference type="RefSeq" id="WP_179425380.1">
    <property type="nucleotide sequence ID" value="NZ_BAAAMP010000020.1"/>
</dbReference>
<evidence type="ECO:0000313" key="3">
    <source>
        <dbReference type="EMBL" id="NYI38557.1"/>
    </source>
</evidence>
<evidence type="ECO:0008006" key="6">
    <source>
        <dbReference type="Google" id="ProtNLM"/>
    </source>
</evidence>
<feature type="signal peptide" evidence="1">
    <location>
        <begin position="1"/>
        <end position="21"/>
    </location>
</feature>
<dbReference type="Proteomes" id="UP000587211">
    <property type="component" value="Unassembled WGS sequence"/>
</dbReference>
<dbReference type="EMBL" id="JACWMT010000004">
    <property type="protein sequence ID" value="MBD1272247.1"/>
    <property type="molecule type" value="Genomic_DNA"/>
</dbReference>
<comment type="caution">
    <text evidence="2">The sequence shown here is derived from an EMBL/GenBank/DDBJ whole genome shotgun (WGS) entry which is preliminary data.</text>
</comment>
<evidence type="ECO:0000313" key="5">
    <source>
        <dbReference type="Proteomes" id="UP000659061"/>
    </source>
</evidence>
<keyword evidence="4" id="KW-1185">Reference proteome</keyword>
<evidence type="ECO:0000313" key="2">
    <source>
        <dbReference type="EMBL" id="MBD1272247.1"/>
    </source>
</evidence>
<name>A0A8I0G2B3_9ACTN</name>
<reference evidence="3 4" key="1">
    <citation type="submission" date="2020-07" db="EMBL/GenBank/DDBJ databases">
        <title>Sequencing the genomes of 1000 actinobacteria strains.</title>
        <authorList>
            <person name="Klenk H.-P."/>
        </authorList>
    </citation>
    <scope>NUCLEOTIDE SEQUENCE [LARGE SCALE GENOMIC DNA]</scope>
    <source>
        <strain evidence="3 4">DSM 19087</strain>
    </source>
</reference>
<reference evidence="2" key="2">
    <citation type="submission" date="2020-09" db="EMBL/GenBank/DDBJ databases">
        <title>Novel species in genus Aeromicrobium.</title>
        <authorList>
            <person name="Zhang G."/>
        </authorList>
    </citation>
    <scope>NUCLEOTIDE SEQUENCE</scope>
    <source>
        <strain evidence="2">SSW1-57</strain>
    </source>
</reference>
<dbReference type="EMBL" id="JACBZN010000001">
    <property type="protein sequence ID" value="NYI38557.1"/>
    <property type="molecule type" value="Genomic_DNA"/>
</dbReference>
<evidence type="ECO:0000313" key="4">
    <source>
        <dbReference type="Proteomes" id="UP000587211"/>
    </source>
</evidence>
<keyword evidence="1" id="KW-0732">Signal</keyword>
<proteinExistence type="predicted"/>
<gene>
    <name evidence="3" type="ORF">BJ975_001932</name>
    <name evidence="2" type="ORF">IDH50_18525</name>
</gene>